<sequence>MTTLGLIFTPLFLFCFAELYAGDIQFPQGISKLNDDEKRTQAKKQVEEINKKTNGRWRAEFNERFALLELEHKKRMAGTISRKSRGETTSTSSTLSVKSQEPNGPFGMPNFIKETNNTQTRRRRQTLPSSFDSRTKWPQCAPFMNNIRDQSNCGDCWAVSSGSVLTDRRCIARAKQGDGSRRAEMYRAERIHKKVLNTSDKSANHQLQVYLAKSQSMAFWFIGQLAYMNDELINSQGQPSFHYFLYEVKEQSPRYTFLGYASLYVPEKYFNSARIGHLMLSPPYTHSGIGSKFLDAIYGDLLKDDKVEYITIEKPAEQLKLVRNFTDCRNLLKMPEFSRSEVLDTDVITQDMKAAAMKIKLEKNQYEKAFQIIRLYYLSGDQENFHGNLSDKDRSMWKRHSWVVKRLQKFVGMPHWSPIREPPPMVFEEDQDWSLPDELPECYVRRTLYEDMKPRAENEPTQGDQVVPIELRMCSRQLTPHIAHFFSKLRRLHVRKQKIDQITESIQKKVEAKIPATRRRYPLRSMTPSPYVFTRGLNNT</sequence>
<dbReference type="GO" id="GO:0005634">
    <property type="term" value="C:nucleus"/>
    <property type="evidence" value="ECO:0007669"/>
    <property type="project" value="InterPro"/>
</dbReference>
<keyword evidence="3" id="KW-0378">Hydrolase</keyword>
<keyword evidence="4" id="KW-0788">Thiol protease</keyword>
<feature type="signal peptide" evidence="6">
    <location>
        <begin position="1"/>
        <end position="21"/>
    </location>
</feature>
<evidence type="ECO:0000313" key="9">
    <source>
        <dbReference type="Proteomes" id="UP001201812"/>
    </source>
</evidence>
<dbReference type="Gene3D" id="3.40.630.30">
    <property type="match status" value="1"/>
</dbReference>
<evidence type="ECO:0000256" key="1">
    <source>
        <dbReference type="ARBA" id="ARBA00021268"/>
    </source>
</evidence>
<dbReference type="PANTHER" id="PTHR12046">
    <property type="entry name" value="HISTONE ACETYLTRANSFERASE TYPE B CATALYTIC SUBUNIT"/>
    <property type="match status" value="1"/>
</dbReference>
<dbReference type="GO" id="GO:0004402">
    <property type="term" value="F:histone acetyltransferase activity"/>
    <property type="evidence" value="ECO:0007669"/>
    <property type="project" value="InterPro"/>
</dbReference>
<feature type="chain" id="PRO_5042110266" description="Histone acetyltransferase type B catalytic subunit" evidence="6">
    <location>
        <begin position="22"/>
        <end position="540"/>
    </location>
</feature>
<dbReference type="GO" id="GO:0008234">
    <property type="term" value="F:cysteine-type peptidase activity"/>
    <property type="evidence" value="ECO:0007669"/>
    <property type="project" value="UniProtKB-KW"/>
</dbReference>
<dbReference type="InterPro" id="IPR017380">
    <property type="entry name" value="Hist_AcTrfase_B-typ_cat-su"/>
</dbReference>
<dbReference type="SUPFAM" id="SSF55729">
    <property type="entry name" value="Acyl-CoA N-acyltransferases (Nat)"/>
    <property type="match status" value="1"/>
</dbReference>
<evidence type="ECO:0000259" key="7">
    <source>
        <dbReference type="Pfam" id="PF00112"/>
    </source>
</evidence>
<dbReference type="Gene3D" id="1.10.10.390">
    <property type="match status" value="1"/>
</dbReference>
<feature type="domain" description="Peptidase C1A papain C-terminal" evidence="7">
    <location>
        <begin position="127"/>
        <end position="176"/>
    </location>
</feature>
<protein>
    <recommendedName>
        <fullName evidence="1">Histone acetyltransferase type B catalytic subunit</fullName>
    </recommendedName>
</protein>
<accession>A0AAD4R0S3</accession>
<keyword evidence="9" id="KW-1185">Reference proteome</keyword>
<evidence type="ECO:0000256" key="4">
    <source>
        <dbReference type="ARBA" id="ARBA00022807"/>
    </source>
</evidence>
<dbReference type="AlphaFoldDB" id="A0AAD4R0S3"/>
<keyword evidence="2 8" id="KW-0645">Protease</keyword>
<dbReference type="InterPro" id="IPR016181">
    <property type="entry name" value="Acyl_CoA_acyltransferase"/>
</dbReference>
<dbReference type="InterPro" id="IPR013523">
    <property type="entry name" value="Hist_AcTrfase_HAT1_C"/>
</dbReference>
<comment type="caution">
    <text evidence="8">The sequence shown here is derived from an EMBL/GenBank/DDBJ whole genome shotgun (WGS) entry which is preliminary data.</text>
</comment>
<evidence type="ECO:0000256" key="3">
    <source>
        <dbReference type="ARBA" id="ARBA00022801"/>
    </source>
</evidence>
<dbReference type="SUPFAM" id="SSF54001">
    <property type="entry name" value="Cysteine proteinases"/>
    <property type="match status" value="1"/>
</dbReference>
<dbReference type="InterPro" id="IPR038765">
    <property type="entry name" value="Papain-like_cys_pep_sf"/>
</dbReference>
<proteinExistence type="predicted"/>
<evidence type="ECO:0000256" key="2">
    <source>
        <dbReference type="ARBA" id="ARBA00022670"/>
    </source>
</evidence>
<dbReference type="InterPro" id="IPR000169">
    <property type="entry name" value="Pept_cys_AS"/>
</dbReference>
<dbReference type="InterPro" id="IPR000668">
    <property type="entry name" value="Peptidase_C1A_C"/>
</dbReference>
<dbReference type="GO" id="GO:0031509">
    <property type="term" value="P:subtelomeric heterochromatin formation"/>
    <property type="evidence" value="ECO:0007669"/>
    <property type="project" value="InterPro"/>
</dbReference>
<reference evidence="8" key="1">
    <citation type="submission" date="2022-01" db="EMBL/GenBank/DDBJ databases">
        <title>Genome Sequence Resource for Two Populations of Ditylenchus destructor, the Migratory Endoparasitic Phytonematode.</title>
        <authorList>
            <person name="Zhang H."/>
            <person name="Lin R."/>
            <person name="Xie B."/>
        </authorList>
    </citation>
    <scope>NUCLEOTIDE SEQUENCE</scope>
    <source>
        <strain evidence="8">BazhouSP</strain>
    </source>
</reference>
<gene>
    <name evidence="8" type="ORF">DdX_12108</name>
</gene>
<name>A0AAD4R0S3_9BILA</name>
<dbReference type="Proteomes" id="UP001201812">
    <property type="component" value="Unassembled WGS sequence"/>
</dbReference>
<feature type="region of interest" description="Disordered" evidence="5">
    <location>
        <begin position="77"/>
        <end position="133"/>
    </location>
</feature>
<dbReference type="GO" id="GO:0042393">
    <property type="term" value="F:histone binding"/>
    <property type="evidence" value="ECO:0007669"/>
    <property type="project" value="InterPro"/>
</dbReference>
<dbReference type="Pfam" id="PF00112">
    <property type="entry name" value="Peptidase_C1"/>
    <property type="match status" value="1"/>
</dbReference>
<dbReference type="GO" id="GO:0000781">
    <property type="term" value="C:chromosome, telomeric region"/>
    <property type="evidence" value="ECO:0007669"/>
    <property type="project" value="GOC"/>
</dbReference>
<organism evidence="8 9">
    <name type="scientific">Ditylenchus destructor</name>
    <dbReference type="NCBI Taxonomy" id="166010"/>
    <lineage>
        <taxon>Eukaryota</taxon>
        <taxon>Metazoa</taxon>
        <taxon>Ecdysozoa</taxon>
        <taxon>Nematoda</taxon>
        <taxon>Chromadorea</taxon>
        <taxon>Rhabditida</taxon>
        <taxon>Tylenchina</taxon>
        <taxon>Tylenchomorpha</taxon>
        <taxon>Sphaerularioidea</taxon>
        <taxon>Anguinidae</taxon>
        <taxon>Anguininae</taxon>
        <taxon>Ditylenchus</taxon>
    </lineage>
</organism>
<dbReference type="CDD" id="cd04301">
    <property type="entry name" value="NAT_SF"/>
    <property type="match status" value="1"/>
</dbReference>
<evidence type="ECO:0000256" key="6">
    <source>
        <dbReference type="SAM" id="SignalP"/>
    </source>
</evidence>
<evidence type="ECO:0000313" key="8">
    <source>
        <dbReference type="EMBL" id="KAI1708158.1"/>
    </source>
</evidence>
<dbReference type="EMBL" id="JAKKPZ010000037">
    <property type="protein sequence ID" value="KAI1708158.1"/>
    <property type="molecule type" value="Genomic_DNA"/>
</dbReference>
<evidence type="ECO:0000256" key="5">
    <source>
        <dbReference type="SAM" id="MobiDB-lite"/>
    </source>
</evidence>
<dbReference type="Gene3D" id="3.90.70.10">
    <property type="entry name" value="Cysteine proteinases"/>
    <property type="match status" value="1"/>
</dbReference>
<dbReference type="GO" id="GO:0006508">
    <property type="term" value="P:proteolysis"/>
    <property type="evidence" value="ECO:0007669"/>
    <property type="project" value="UniProtKB-KW"/>
</dbReference>
<keyword evidence="6" id="KW-0732">Signal</keyword>
<dbReference type="PROSITE" id="PS00139">
    <property type="entry name" value="THIOL_PROTEASE_CYS"/>
    <property type="match status" value="1"/>
</dbReference>